<dbReference type="AlphaFoldDB" id="A0A9P7DDN2"/>
<dbReference type="InterPro" id="IPR004331">
    <property type="entry name" value="SPX_dom"/>
</dbReference>
<gene>
    <name evidence="3" type="ORF">HD556DRAFT_1447652</name>
</gene>
<protein>
    <recommendedName>
        <fullName evidence="2">SPX domain-containing protein</fullName>
    </recommendedName>
</protein>
<comment type="caution">
    <text evidence="3">The sequence shown here is derived from an EMBL/GenBank/DDBJ whole genome shotgun (WGS) entry which is preliminary data.</text>
</comment>
<feature type="region of interest" description="Disordered" evidence="1">
    <location>
        <begin position="1"/>
        <end position="21"/>
    </location>
</feature>
<dbReference type="GeneID" id="64601080"/>
<sequence>MHSALPLSHLTASSSRVTPLPPKSACSPPVFPFFRNAGSPAPAFLRTLHPLLPPLHANFFELLDSELEKVDSFYSEREKEMRDRGRLLKEHLNELGQRRKKYYASLLFSVRAFFCFLRRSNSPGHIICVYDSS</sequence>
<evidence type="ECO:0000259" key="2">
    <source>
        <dbReference type="PROSITE" id="PS51382"/>
    </source>
</evidence>
<dbReference type="OrthoDB" id="2692255at2759"/>
<dbReference type="Pfam" id="PF03105">
    <property type="entry name" value="SPX"/>
    <property type="match status" value="1"/>
</dbReference>
<evidence type="ECO:0000256" key="1">
    <source>
        <dbReference type="SAM" id="MobiDB-lite"/>
    </source>
</evidence>
<dbReference type="PROSITE" id="PS51382">
    <property type="entry name" value="SPX"/>
    <property type="match status" value="1"/>
</dbReference>
<keyword evidence="4" id="KW-1185">Reference proteome</keyword>
<dbReference type="EMBL" id="JABBWE010000066">
    <property type="protein sequence ID" value="KAG1788620.1"/>
    <property type="molecule type" value="Genomic_DNA"/>
</dbReference>
<name>A0A9P7DDN2_9AGAM</name>
<accession>A0A9P7DDN2</accession>
<evidence type="ECO:0000313" key="3">
    <source>
        <dbReference type="EMBL" id="KAG1788620.1"/>
    </source>
</evidence>
<organism evidence="3 4">
    <name type="scientific">Suillus plorans</name>
    <dbReference type="NCBI Taxonomy" id="116603"/>
    <lineage>
        <taxon>Eukaryota</taxon>
        <taxon>Fungi</taxon>
        <taxon>Dikarya</taxon>
        <taxon>Basidiomycota</taxon>
        <taxon>Agaricomycotina</taxon>
        <taxon>Agaricomycetes</taxon>
        <taxon>Agaricomycetidae</taxon>
        <taxon>Boletales</taxon>
        <taxon>Suillineae</taxon>
        <taxon>Suillaceae</taxon>
        <taxon>Suillus</taxon>
    </lineage>
</organism>
<reference evidence="3" key="1">
    <citation type="journal article" date="2020" name="New Phytol.">
        <title>Comparative genomics reveals dynamic genome evolution in host specialist ectomycorrhizal fungi.</title>
        <authorList>
            <person name="Lofgren L.A."/>
            <person name="Nguyen N.H."/>
            <person name="Vilgalys R."/>
            <person name="Ruytinx J."/>
            <person name="Liao H.L."/>
            <person name="Branco S."/>
            <person name="Kuo A."/>
            <person name="LaButti K."/>
            <person name="Lipzen A."/>
            <person name="Andreopoulos W."/>
            <person name="Pangilinan J."/>
            <person name="Riley R."/>
            <person name="Hundley H."/>
            <person name="Na H."/>
            <person name="Barry K."/>
            <person name="Grigoriev I.V."/>
            <person name="Stajich J.E."/>
            <person name="Kennedy P.G."/>
        </authorList>
    </citation>
    <scope>NUCLEOTIDE SEQUENCE</scope>
    <source>
        <strain evidence="3">S12</strain>
    </source>
</reference>
<dbReference type="RefSeq" id="XP_041155811.1">
    <property type="nucleotide sequence ID" value="XM_041307316.1"/>
</dbReference>
<proteinExistence type="predicted"/>
<feature type="domain" description="SPX" evidence="2">
    <location>
        <begin position="1"/>
        <end position="133"/>
    </location>
</feature>
<evidence type="ECO:0000313" key="4">
    <source>
        <dbReference type="Proteomes" id="UP000719766"/>
    </source>
</evidence>
<dbReference type="Proteomes" id="UP000719766">
    <property type="component" value="Unassembled WGS sequence"/>
</dbReference>